<sequence length="861" mass="97488">MSSISDDSETSSVLRRVRERIELPNVSSVPWFLQRHDIEDNAISKDLTLHPAGNHDHGGDYDESDDGDDQRGGAARPRLLSDIAVRQENNRARSRSRPRSWVRSRPRARSWVRTSTRSRFPDRRTEATYVDIDHHPSNRGEARDGGKPAPQLQPTLRINPFSPQDVTLHMSVPLQDDLEDLLEECCRLRRLGHFTEAIALFQGQLSHFLDNRYVLVQYAQCLFEAGLHDQLDELAEEKAPHGLGGVTNALQLNWKMLLFAALKGPYKRHKFTLRATQESMLREIKAVIRGAWPRLDSTECQVLALMPHIGLPLVAVVPLYRMESLYRHLVEEEMVWEVRDIVQGLLLFSPPAEVVASISLIMQPEARTSSNLPPHKSLEQHRLSQLRELWSESAEDEPTLFALLDTFTTLALHCREEALDSDYLSHRIQYMRGFMSDCMNAADECASNLLVLDGGYLMTRPCLKWMTNDKKDDNTVHLRDQFSISPTSKDGFLLSRHVFPSDRLPLYDVSYGMVPQWKPGQVSPEDDFESMAQLVIRAAEELGDLELQTGCLKQLMYRGVQPPERILPKLRSIWSSAGNDSMLSSLNLFRALLAHSPSERDELRRDLLLKGGTVSEIFLSLRFHLIAALSLDTVQQEAFQDLAESICPKVRGASHYEDVTTAAFGNPPKASTLQDYTSSSSVLSPVRRSMPPRRPSMPPRRPPMPFPRRAMPPPPPSSALPPLGPPSPPVVSPSRQLLSLYETEIKDIERQICSTGKYKNKRELRALITKLKQLERSRLNAERDWERRNAPETRSTRDASAELENGDEHGPLPKMLQRRATVEDYLGGSDVSKSSDRRSGITQPNVGENKGKYNRSQPTYL</sequence>
<evidence type="ECO:0000313" key="2">
    <source>
        <dbReference type="EMBL" id="KAK4243734.1"/>
    </source>
</evidence>
<dbReference type="Proteomes" id="UP001303647">
    <property type="component" value="Unassembled WGS sequence"/>
</dbReference>
<name>A0AAN7CKH1_9PEZI</name>
<dbReference type="AlphaFoldDB" id="A0AAN7CKH1"/>
<evidence type="ECO:0000313" key="3">
    <source>
        <dbReference type="Proteomes" id="UP001303647"/>
    </source>
</evidence>
<dbReference type="EMBL" id="MU857786">
    <property type="protein sequence ID" value="KAK4243734.1"/>
    <property type="molecule type" value="Genomic_DNA"/>
</dbReference>
<comment type="caution">
    <text evidence="2">The sequence shown here is derived from an EMBL/GenBank/DDBJ whole genome shotgun (WGS) entry which is preliminary data.</text>
</comment>
<feature type="compositionally biased region" description="Pro residues" evidence="1">
    <location>
        <begin position="692"/>
        <end position="731"/>
    </location>
</feature>
<accession>A0AAN7CKH1</accession>
<feature type="compositionally biased region" description="Basic residues" evidence="1">
    <location>
        <begin position="92"/>
        <end position="108"/>
    </location>
</feature>
<gene>
    <name evidence="2" type="ORF">C7999DRAFT_17957</name>
</gene>
<feature type="region of interest" description="Disordered" evidence="1">
    <location>
        <begin position="785"/>
        <end position="861"/>
    </location>
</feature>
<feature type="compositionally biased region" description="Basic and acidic residues" evidence="1">
    <location>
        <begin position="134"/>
        <end position="146"/>
    </location>
</feature>
<organism evidence="2 3">
    <name type="scientific">Corynascus novoguineensis</name>
    <dbReference type="NCBI Taxonomy" id="1126955"/>
    <lineage>
        <taxon>Eukaryota</taxon>
        <taxon>Fungi</taxon>
        <taxon>Dikarya</taxon>
        <taxon>Ascomycota</taxon>
        <taxon>Pezizomycotina</taxon>
        <taxon>Sordariomycetes</taxon>
        <taxon>Sordariomycetidae</taxon>
        <taxon>Sordariales</taxon>
        <taxon>Chaetomiaceae</taxon>
        <taxon>Corynascus</taxon>
    </lineage>
</organism>
<reference evidence="2" key="2">
    <citation type="submission" date="2023-05" db="EMBL/GenBank/DDBJ databases">
        <authorList>
            <consortium name="Lawrence Berkeley National Laboratory"/>
            <person name="Steindorff A."/>
            <person name="Hensen N."/>
            <person name="Bonometti L."/>
            <person name="Westerberg I."/>
            <person name="Brannstrom I.O."/>
            <person name="Guillou S."/>
            <person name="Cros-Aarteil S."/>
            <person name="Calhoun S."/>
            <person name="Haridas S."/>
            <person name="Kuo A."/>
            <person name="Mondo S."/>
            <person name="Pangilinan J."/>
            <person name="Riley R."/>
            <person name="Labutti K."/>
            <person name="Andreopoulos B."/>
            <person name="Lipzen A."/>
            <person name="Chen C."/>
            <person name="Yanf M."/>
            <person name="Daum C."/>
            <person name="Ng V."/>
            <person name="Clum A."/>
            <person name="Ohm R."/>
            <person name="Martin F."/>
            <person name="Silar P."/>
            <person name="Natvig D."/>
            <person name="Lalanne C."/>
            <person name="Gautier V."/>
            <person name="Ament-Velasquez S.L."/>
            <person name="Kruys A."/>
            <person name="Hutchinson M.I."/>
            <person name="Powell A.J."/>
            <person name="Barry K."/>
            <person name="Miller A.N."/>
            <person name="Grigoriev I.V."/>
            <person name="Debuchy R."/>
            <person name="Gladieux P."/>
            <person name="Thoren M.H."/>
            <person name="Johannesson H."/>
        </authorList>
    </citation>
    <scope>NUCLEOTIDE SEQUENCE</scope>
    <source>
        <strain evidence="2">CBS 359.72</strain>
    </source>
</reference>
<evidence type="ECO:0000256" key="1">
    <source>
        <dbReference type="SAM" id="MobiDB-lite"/>
    </source>
</evidence>
<reference evidence="2" key="1">
    <citation type="journal article" date="2023" name="Mol. Phylogenet. Evol.">
        <title>Genome-scale phylogeny and comparative genomics of the fungal order Sordariales.</title>
        <authorList>
            <person name="Hensen N."/>
            <person name="Bonometti L."/>
            <person name="Westerberg I."/>
            <person name="Brannstrom I.O."/>
            <person name="Guillou S."/>
            <person name="Cros-Aarteil S."/>
            <person name="Calhoun S."/>
            <person name="Haridas S."/>
            <person name="Kuo A."/>
            <person name="Mondo S."/>
            <person name="Pangilinan J."/>
            <person name="Riley R."/>
            <person name="LaButti K."/>
            <person name="Andreopoulos B."/>
            <person name="Lipzen A."/>
            <person name="Chen C."/>
            <person name="Yan M."/>
            <person name="Daum C."/>
            <person name="Ng V."/>
            <person name="Clum A."/>
            <person name="Steindorff A."/>
            <person name="Ohm R.A."/>
            <person name="Martin F."/>
            <person name="Silar P."/>
            <person name="Natvig D.O."/>
            <person name="Lalanne C."/>
            <person name="Gautier V."/>
            <person name="Ament-Velasquez S.L."/>
            <person name="Kruys A."/>
            <person name="Hutchinson M.I."/>
            <person name="Powell A.J."/>
            <person name="Barry K."/>
            <person name="Miller A.N."/>
            <person name="Grigoriev I.V."/>
            <person name="Debuchy R."/>
            <person name="Gladieux P."/>
            <person name="Hiltunen Thoren M."/>
            <person name="Johannesson H."/>
        </authorList>
    </citation>
    <scope>NUCLEOTIDE SEQUENCE</scope>
    <source>
        <strain evidence="2">CBS 359.72</strain>
    </source>
</reference>
<feature type="compositionally biased region" description="Basic and acidic residues" evidence="1">
    <location>
        <begin position="785"/>
        <end position="811"/>
    </location>
</feature>
<proteinExistence type="predicted"/>
<protein>
    <submittedName>
        <fullName evidence="2">Uncharacterized protein</fullName>
    </submittedName>
</protein>
<feature type="compositionally biased region" description="Low complexity" evidence="1">
    <location>
        <begin position="678"/>
        <end position="689"/>
    </location>
</feature>
<feature type="region of interest" description="Disordered" evidence="1">
    <location>
        <begin position="664"/>
        <end position="733"/>
    </location>
</feature>
<keyword evidence="3" id="KW-1185">Reference proteome</keyword>
<feature type="region of interest" description="Disordered" evidence="1">
    <location>
        <begin position="134"/>
        <end position="153"/>
    </location>
</feature>
<feature type="region of interest" description="Disordered" evidence="1">
    <location>
        <begin position="48"/>
        <end position="108"/>
    </location>
</feature>